<sequence>MWKATDRGCEESKMSAAIFHLEKEGVGLVARPLTPACTHTALAQEQLSAARNSRVTCLKGGEESKGDAEEKDGKMSNLKDPRTKDYRQERVEDQVWKAAQRDREDGAAYIPVFTV</sequence>
<organism evidence="2 3">
    <name type="scientific">Pleurodeles waltl</name>
    <name type="common">Iberian ribbed newt</name>
    <dbReference type="NCBI Taxonomy" id="8319"/>
    <lineage>
        <taxon>Eukaryota</taxon>
        <taxon>Metazoa</taxon>
        <taxon>Chordata</taxon>
        <taxon>Craniata</taxon>
        <taxon>Vertebrata</taxon>
        <taxon>Euteleostomi</taxon>
        <taxon>Amphibia</taxon>
        <taxon>Batrachia</taxon>
        <taxon>Caudata</taxon>
        <taxon>Salamandroidea</taxon>
        <taxon>Salamandridae</taxon>
        <taxon>Pleurodelinae</taxon>
        <taxon>Pleurodeles</taxon>
    </lineage>
</organism>
<comment type="caution">
    <text evidence="2">The sequence shown here is derived from an EMBL/GenBank/DDBJ whole genome shotgun (WGS) entry which is preliminary data.</text>
</comment>
<evidence type="ECO:0000313" key="3">
    <source>
        <dbReference type="Proteomes" id="UP001066276"/>
    </source>
</evidence>
<proteinExistence type="predicted"/>
<protein>
    <submittedName>
        <fullName evidence="2">Uncharacterized protein</fullName>
    </submittedName>
</protein>
<feature type="compositionally biased region" description="Basic and acidic residues" evidence="1">
    <location>
        <begin position="60"/>
        <end position="86"/>
    </location>
</feature>
<evidence type="ECO:0000256" key="1">
    <source>
        <dbReference type="SAM" id="MobiDB-lite"/>
    </source>
</evidence>
<gene>
    <name evidence="2" type="ORF">NDU88_002328</name>
</gene>
<reference evidence="2" key="1">
    <citation type="journal article" date="2022" name="bioRxiv">
        <title>Sequencing and chromosome-scale assembly of the giantPleurodeles waltlgenome.</title>
        <authorList>
            <person name="Brown T."/>
            <person name="Elewa A."/>
            <person name="Iarovenko S."/>
            <person name="Subramanian E."/>
            <person name="Araus A.J."/>
            <person name="Petzold A."/>
            <person name="Susuki M."/>
            <person name="Suzuki K.-i.T."/>
            <person name="Hayashi T."/>
            <person name="Toyoda A."/>
            <person name="Oliveira C."/>
            <person name="Osipova E."/>
            <person name="Leigh N.D."/>
            <person name="Simon A."/>
            <person name="Yun M.H."/>
        </authorList>
    </citation>
    <scope>NUCLEOTIDE SEQUENCE</scope>
    <source>
        <strain evidence="2">20211129_DDA</strain>
        <tissue evidence="2">Liver</tissue>
    </source>
</reference>
<accession>A0AAV7SBA8</accession>
<feature type="region of interest" description="Disordered" evidence="1">
    <location>
        <begin position="51"/>
        <end position="86"/>
    </location>
</feature>
<dbReference type="Proteomes" id="UP001066276">
    <property type="component" value="Chromosome 4_2"/>
</dbReference>
<dbReference type="EMBL" id="JANPWB010000008">
    <property type="protein sequence ID" value="KAJ1161847.1"/>
    <property type="molecule type" value="Genomic_DNA"/>
</dbReference>
<name>A0AAV7SBA8_PLEWA</name>
<evidence type="ECO:0000313" key="2">
    <source>
        <dbReference type="EMBL" id="KAJ1161847.1"/>
    </source>
</evidence>
<dbReference type="AlphaFoldDB" id="A0AAV7SBA8"/>
<keyword evidence="3" id="KW-1185">Reference proteome</keyword>